<feature type="transmembrane region" description="Helical" evidence="10">
    <location>
        <begin position="128"/>
        <end position="147"/>
    </location>
</feature>
<name>A0A2H0RN60_9BACT</name>
<dbReference type="InterPro" id="IPR001872">
    <property type="entry name" value="Peptidase_A8"/>
</dbReference>
<organism evidence="11 12">
    <name type="scientific">Candidatus Uhrbacteria bacterium CG10_big_fil_rev_8_21_14_0_10_50_16</name>
    <dbReference type="NCBI Taxonomy" id="1975039"/>
    <lineage>
        <taxon>Bacteria</taxon>
        <taxon>Candidatus Uhriibacteriota</taxon>
    </lineage>
</organism>
<dbReference type="GO" id="GO:0004190">
    <property type="term" value="F:aspartic-type endopeptidase activity"/>
    <property type="evidence" value="ECO:0007669"/>
    <property type="project" value="UniProtKB-KW"/>
</dbReference>
<evidence type="ECO:0000256" key="7">
    <source>
        <dbReference type="ARBA" id="ARBA00022989"/>
    </source>
</evidence>
<evidence type="ECO:0000256" key="8">
    <source>
        <dbReference type="ARBA" id="ARBA00023136"/>
    </source>
</evidence>
<evidence type="ECO:0000256" key="3">
    <source>
        <dbReference type="ARBA" id="ARBA00022670"/>
    </source>
</evidence>
<keyword evidence="5" id="KW-0064">Aspartyl protease</keyword>
<keyword evidence="6" id="KW-0378">Hydrolase</keyword>
<protein>
    <submittedName>
        <fullName evidence="11">Uncharacterized protein</fullName>
    </submittedName>
</protein>
<dbReference type="AlphaFoldDB" id="A0A2H0RN60"/>
<comment type="caution">
    <text evidence="11">The sequence shown here is derived from an EMBL/GenBank/DDBJ whole genome shotgun (WGS) entry which is preliminary data.</text>
</comment>
<feature type="transmembrane region" description="Helical" evidence="10">
    <location>
        <begin position="12"/>
        <end position="31"/>
    </location>
</feature>
<evidence type="ECO:0000256" key="5">
    <source>
        <dbReference type="ARBA" id="ARBA00022750"/>
    </source>
</evidence>
<dbReference type="GO" id="GO:0016020">
    <property type="term" value="C:membrane"/>
    <property type="evidence" value="ECO:0007669"/>
    <property type="project" value="InterPro"/>
</dbReference>
<reference evidence="11 12" key="1">
    <citation type="submission" date="2017-09" db="EMBL/GenBank/DDBJ databases">
        <title>Depth-based differentiation of microbial function through sediment-hosted aquifers and enrichment of novel symbionts in the deep terrestrial subsurface.</title>
        <authorList>
            <person name="Probst A.J."/>
            <person name="Ladd B."/>
            <person name="Jarett J.K."/>
            <person name="Geller-Mcgrath D.E."/>
            <person name="Sieber C.M."/>
            <person name="Emerson J.B."/>
            <person name="Anantharaman K."/>
            <person name="Thomas B.C."/>
            <person name="Malmstrom R."/>
            <person name="Stieglmeier M."/>
            <person name="Klingl A."/>
            <person name="Woyke T."/>
            <person name="Ryan C.M."/>
            <person name="Banfield J.F."/>
        </authorList>
    </citation>
    <scope>NUCLEOTIDE SEQUENCE [LARGE SCALE GENOMIC DNA]</scope>
    <source>
        <strain evidence="11">CG10_big_fil_rev_8_21_14_0_10_50_16</strain>
    </source>
</reference>
<dbReference type="PRINTS" id="PR00781">
    <property type="entry name" value="LIPOSIGPTASE"/>
</dbReference>
<dbReference type="Pfam" id="PF01252">
    <property type="entry name" value="Peptidase_A8"/>
    <property type="match status" value="1"/>
</dbReference>
<sequence>MKLSTPHRSVVIALIVTCLLVISDGLFKFIALSRLRDVFIPVLPGVAEFYLHKNLGVVANTPIPLLLVIPLSVVILIGCSMWLSRIWSHQPSLAISLVLLIGGAFGNLVDRVVHGFTTDYLLLFSRSIINLSDVLIVLGILGILFATNKTSPHQS</sequence>
<keyword evidence="7 10" id="KW-1133">Transmembrane helix</keyword>
<feature type="transmembrane region" description="Helical" evidence="10">
    <location>
        <begin position="63"/>
        <end position="84"/>
    </location>
</feature>
<dbReference type="PROSITE" id="PS00855">
    <property type="entry name" value="SPASE_II"/>
    <property type="match status" value="1"/>
</dbReference>
<dbReference type="PANTHER" id="PTHR33695">
    <property type="entry name" value="LIPOPROTEIN SIGNAL PEPTIDASE"/>
    <property type="match status" value="1"/>
</dbReference>
<keyword evidence="4 10" id="KW-0812">Transmembrane</keyword>
<dbReference type="EMBL" id="PCYM01000006">
    <property type="protein sequence ID" value="PIR47424.1"/>
    <property type="molecule type" value="Genomic_DNA"/>
</dbReference>
<evidence type="ECO:0000256" key="9">
    <source>
        <dbReference type="RuleBase" id="RU004181"/>
    </source>
</evidence>
<dbReference type="PANTHER" id="PTHR33695:SF1">
    <property type="entry name" value="LIPOPROTEIN SIGNAL PEPTIDASE"/>
    <property type="match status" value="1"/>
</dbReference>
<accession>A0A2H0RN60</accession>
<gene>
    <name evidence="11" type="ORF">COV06_03120</name>
</gene>
<evidence type="ECO:0000256" key="2">
    <source>
        <dbReference type="ARBA" id="ARBA00022475"/>
    </source>
</evidence>
<evidence type="ECO:0000256" key="4">
    <source>
        <dbReference type="ARBA" id="ARBA00022692"/>
    </source>
</evidence>
<keyword evidence="3" id="KW-0645">Protease</keyword>
<dbReference type="Proteomes" id="UP000230084">
    <property type="component" value="Unassembled WGS sequence"/>
</dbReference>
<evidence type="ECO:0000256" key="1">
    <source>
        <dbReference type="ARBA" id="ARBA00006139"/>
    </source>
</evidence>
<keyword evidence="2" id="KW-1003">Cell membrane</keyword>
<evidence type="ECO:0000256" key="10">
    <source>
        <dbReference type="SAM" id="Phobius"/>
    </source>
</evidence>
<proteinExistence type="inferred from homology"/>
<keyword evidence="8 10" id="KW-0472">Membrane</keyword>
<evidence type="ECO:0000313" key="11">
    <source>
        <dbReference type="EMBL" id="PIR47424.1"/>
    </source>
</evidence>
<evidence type="ECO:0000256" key="6">
    <source>
        <dbReference type="ARBA" id="ARBA00022801"/>
    </source>
</evidence>
<comment type="similarity">
    <text evidence="1 9">Belongs to the peptidase A8 family.</text>
</comment>
<dbReference type="GO" id="GO:0006508">
    <property type="term" value="P:proteolysis"/>
    <property type="evidence" value="ECO:0007669"/>
    <property type="project" value="UniProtKB-KW"/>
</dbReference>
<evidence type="ECO:0000313" key="12">
    <source>
        <dbReference type="Proteomes" id="UP000230084"/>
    </source>
</evidence>
<feature type="transmembrane region" description="Helical" evidence="10">
    <location>
        <begin position="91"/>
        <end position="108"/>
    </location>
</feature>